<dbReference type="InterPro" id="IPR001811">
    <property type="entry name" value="Chemokine_IL8-like_dom"/>
</dbReference>
<keyword evidence="1" id="KW-0202">Cytokine</keyword>
<reference evidence="4" key="1">
    <citation type="submission" date="2025-08" db="UniProtKB">
        <authorList>
            <consortium name="Ensembl"/>
        </authorList>
    </citation>
    <scope>IDENTIFICATION</scope>
</reference>
<feature type="compositionally biased region" description="Low complexity" evidence="2">
    <location>
        <begin position="201"/>
        <end position="212"/>
    </location>
</feature>
<evidence type="ECO:0000313" key="4">
    <source>
        <dbReference type="Ensembl" id="ENSPMEP00000025382.1"/>
    </source>
</evidence>
<feature type="compositionally biased region" description="Polar residues" evidence="2">
    <location>
        <begin position="225"/>
        <end position="235"/>
    </location>
</feature>
<dbReference type="Gene3D" id="2.40.50.40">
    <property type="match status" value="1"/>
</dbReference>
<dbReference type="SUPFAM" id="SSF54117">
    <property type="entry name" value="Interleukin 8-like chemokines"/>
    <property type="match status" value="1"/>
</dbReference>
<dbReference type="Proteomes" id="UP000261480">
    <property type="component" value="Unplaced"/>
</dbReference>
<dbReference type="InterPro" id="IPR036048">
    <property type="entry name" value="Interleukin_8-like_sf"/>
</dbReference>
<feature type="region of interest" description="Disordered" evidence="2">
    <location>
        <begin position="201"/>
        <end position="235"/>
    </location>
</feature>
<accession>A0A3B3YDF2</accession>
<keyword evidence="5" id="KW-1185">Reference proteome</keyword>
<feature type="region of interest" description="Disordered" evidence="2">
    <location>
        <begin position="1"/>
        <end position="33"/>
    </location>
</feature>
<protein>
    <recommendedName>
        <fullName evidence="3">Chemokine interleukin-8-like domain-containing protein</fullName>
    </recommendedName>
</protein>
<organism evidence="4 5">
    <name type="scientific">Poecilia mexicana</name>
    <dbReference type="NCBI Taxonomy" id="48701"/>
    <lineage>
        <taxon>Eukaryota</taxon>
        <taxon>Metazoa</taxon>
        <taxon>Chordata</taxon>
        <taxon>Craniata</taxon>
        <taxon>Vertebrata</taxon>
        <taxon>Euteleostomi</taxon>
        <taxon>Actinopterygii</taxon>
        <taxon>Neopterygii</taxon>
        <taxon>Teleostei</taxon>
        <taxon>Neoteleostei</taxon>
        <taxon>Acanthomorphata</taxon>
        <taxon>Ovalentaria</taxon>
        <taxon>Atherinomorphae</taxon>
        <taxon>Cyprinodontiformes</taxon>
        <taxon>Poeciliidae</taxon>
        <taxon>Poeciliinae</taxon>
        <taxon>Poecilia</taxon>
    </lineage>
</organism>
<name>A0A3B3YDF2_9TELE</name>
<dbReference type="GO" id="GO:0005615">
    <property type="term" value="C:extracellular space"/>
    <property type="evidence" value="ECO:0007669"/>
    <property type="project" value="UniProtKB-KW"/>
</dbReference>
<dbReference type="GO" id="GO:0008009">
    <property type="term" value="F:chemokine activity"/>
    <property type="evidence" value="ECO:0007669"/>
    <property type="project" value="InterPro"/>
</dbReference>
<proteinExistence type="predicted"/>
<dbReference type="Ensembl" id="ENSPMET00000005245.1">
    <property type="protein sequence ID" value="ENSPMEP00000025382.1"/>
    <property type="gene ID" value="ENSPMEG00000008312.1"/>
</dbReference>
<reference evidence="4" key="2">
    <citation type="submission" date="2025-09" db="UniProtKB">
        <authorList>
            <consortium name="Ensembl"/>
        </authorList>
    </citation>
    <scope>IDENTIFICATION</scope>
</reference>
<evidence type="ECO:0000256" key="1">
    <source>
        <dbReference type="ARBA" id="ARBA00022514"/>
    </source>
</evidence>
<evidence type="ECO:0000313" key="5">
    <source>
        <dbReference type="Proteomes" id="UP000261480"/>
    </source>
</evidence>
<feature type="domain" description="Chemokine interleukin-8-like" evidence="3">
    <location>
        <begin position="76"/>
        <end position="129"/>
    </location>
</feature>
<dbReference type="AlphaFoldDB" id="A0A3B3YDF2"/>
<dbReference type="GO" id="GO:0006955">
    <property type="term" value="P:immune response"/>
    <property type="evidence" value="ECO:0007669"/>
    <property type="project" value="InterPro"/>
</dbReference>
<evidence type="ECO:0000259" key="3">
    <source>
        <dbReference type="Pfam" id="PF00048"/>
    </source>
</evidence>
<dbReference type="Pfam" id="PF00048">
    <property type="entry name" value="IL8"/>
    <property type="match status" value="1"/>
</dbReference>
<sequence>MTNQGAASAFGPLSRGGVRPAVSSQQRRLTRTRTRTRHFLSPQSVKMIRFDGLLKAALVTVVLVVASGHADEKLATCCEKVNRNEITEPILGFLFQRANYPCVQAIIFQTESGLYCSQVSAPWVKRKISEFRAAKAQAKGAASSSPSAPSATSATSAVSLLSIITSTAAAPPPSTLPPSTLPPSTLPPSTLLPSSFSSFFSSASGVSSGDSFSGEEEESSATFMTFITSASGENN</sequence>
<evidence type="ECO:0000256" key="2">
    <source>
        <dbReference type="SAM" id="MobiDB-lite"/>
    </source>
</evidence>